<evidence type="ECO:0000256" key="2">
    <source>
        <dbReference type="SAM" id="SignalP"/>
    </source>
</evidence>
<evidence type="ECO:0008006" key="5">
    <source>
        <dbReference type="Google" id="ProtNLM"/>
    </source>
</evidence>
<dbReference type="InterPro" id="IPR032618">
    <property type="entry name" value="DUF4884"/>
</dbReference>
<sequence length="105" mass="11371">MFRTLVMLLAAVALAGCTKDPVAVSTTDNQDIPVAELFTHKGITVYRFTDGGRWVYFTSTASHVTAQHLENCGKACTRSVTVETMGSASPSRPDVDHSTDRRPTP</sequence>
<dbReference type="PROSITE" id="PS51257">
    <property type="entry name" value="PROKAR_LIPOPROTEIN"/>
    <property type="match status" value="1"/>
</dbReference>
<evidence type="ECO:0000313" key="3">
    <source>
        <dbReference type="EMBL" id="CAB3675399.1"/>
    </source>
</evidence>
<dbReference type="EMBL" id="CADIJM010000002">
    <property type="protein sequence ID" value="CAB3675399.1"/>
    <property type="molecule type" value="Genomic_DNA"/>
</dbReference>
<feature type="chain" id="PRO_5029020600" description="DUF4884 domain-containing protein" evidence="2">
    <location>
        <begin position="16"/>
        <end position="105"/>
    </location>
</feature>
<reference evidence="3 4" key="1">
    <citation type="submission" date="2020-04" db="EMBL/GenBank/DDBJ databases">
        <authorList>
            <person name="De Canck E."/>
        </authorList>
    </citation>
    <scope>NUCLEOTIDE SEQUENCE [LARGE SCALE GENOMIC DNA]</scope>
    <source>
        <strain evidence="3 4">LMG 26690</strain>
    </source>
</reference>
<keyword evidence="2" id="KW-0732">Signal</keyword>
<accession>A0A6S7ALK7</accession>
<dbReference type="Pfam" id="PF16225">
    <property type="entry name" value="DUF4884"/>
    <property type="match status" value="1"/>
</dbReference>
<keyword evidence="4" id="KW-1185">Reference proteome</keyword>
<evidence type="ECO:0000256" key="1">
    <source>
        <dbReference type="SAM" id="MobiDB-lite"/>
    </source>
</evidence>
<dbReference type="AlphaFoldDB" id="A0A6S7ALK7"/>
<organism evidence="3 4">
    <name type="scientific">Achromobacter animicus</name>
    <dbReference type="NCBI Taxonomy" id="1389935"/>
    <lineage>
        <taxon>Bacteria</taxon>
        <taxon>Pseudomonadati</taxon>
        <taxon>Pseudomonadota</taxon>
        <taxon>Betaproteobacteria</taxon>
        <taxon>Burkholderiales</taxon>
        <taxon>Alcaligenaceae</taxon>
        <taxon>Achromobacter</taxon>
    </lineage>
</organism>
<dbReference type="Proteomes" id="UP000494214">
    <property type="component" value="Unassembled WGS sequence"/>
</dbReference>
<protein>
    <recommendedName>
        <fullName evidence="5">DUF4884 domain-containing protein</fullName>
    </recommendedName>
</protein>
<gene>
    <name evidence="3" type="ORF">LMG26690_01296</name>
</gene>
<evidence type="ECO:0000313" key="4">
    <source>
        <dbReference type="Proteomes" id="UP000494214"/>
    </source>
</evidence>
<feature type="compositionally biased region" description="Basic and acidic residues" evidence="1">
    <location>
        <begin position="93"/>
        <end position="105"/>
    </location>
</feature>
<feature type="region of interest" description="Disordered" evidence="1">
    <location>
        <begin position="82"/>
        <end position="105"/>
    </location>
</feature>
<feature type="signal peptide" evidence="2">
    <location>
        <begin position="1"/>
        <end position="15"/>
    </location>
</feature>
<name>A0A6S7ALK7_9BURK</name>
<proteinExistence type="predicted"/>